<keyword evidence="8" id="KW-0539">Nucleus</keyword>
<dbReference type="EMBL" id="JASCZI010241689">
    <property type="protein sequence ID" value="MED6204922.1"/>
    <property type="molecule type" value="Genomic_DNA"/>
</dbReference>
<proteinExistence type="predicted"/>
<dbReference type="PANTHER" id="PTHR46352">
    <property type="entry name" value="PROTEIN SENSITIVE TO PROTON RHIZOTOXICITY 1"/>
    <property type="match status" value="1"/>
</dbReference>
<keyword evidence="4 9" id="KW-0863">Zinc-finger</keyword>
<dbReference type="PANTHER" id="PTHR46352:SF8">
    <property type="entry name" value="PROTEIN SENSITIVE TO PROTON RHIZOTOXICITY 2"/>
    <property type="match status" value="1"/>
</dbReference>
<dbReference type="PROSITE" id="PS50157">
    <property type="entry name" value="ZINC_FINGER_C2H2_2"/>
    <property type="match status" value="1"/>
</dbReference>
<dbReference type="Pfam" id="PF23115">
    <property type="entry name" value="zf-C2H2_STOP2_3rd"/>
    <property type="match status" value="1"/>
</dbReference>
<accession>A0ABU6Y4H1</accession>
<feature type="compositionally biased region" description="Acidic residues" evidence="10">
    <location>
        <begin position="158"/>
        <end position="168"/>
    </location>
</feature>
<dbReference type="Gene3D" id="3.30.160.60">
    <property type="entry name" value="Classic Zinc Finger"/>
    <property type="match status" value="2"/>
</dbReference>
<comment type="subcellular location">
    <subcellularLocation>
        <location evidence="1">Nucleus</location>
    </subcellularLocation>
</comment>
<feature type="compositionally biased region" description="Polar residues" evidence="10">
    <location>
        <begin position="140"/>
        <end position="150"/>
    </location>
</feature>
<comment type="caution">
    <text evidence="12">The sequence shown here is derived from an EMBL/GenBank/DDBJ whole genome shotgun (WGS) entry which is preliminary data.</text>
</comment>
<keyword evidence="7" id="KW-0804">Transcription</keyword>
<organism evidence="12 13">
    <name type="scientific">Stylosanthes scabra</name>
    <dbReference type="NCBI Taxonomy" id="79078"/>
    <lineage>
        <taxon>Eukaryota</taxon>
        <taxon>Viridiplantae</taxon>
        <taxon>Streptophyta</taxon>
        <taxon>Embryophyta</taxon>
        <taxon>Tracheophyta</taxon>
        <taxon>Spermatophyta</taxon>
        <taxon>Magnoliopsida</taxon>
        <taxon>eudicotyledons</taxon>
        <taxon>Gunneridae</taxon>
        <taxon>Pentapetalae</taxon>
        <taxon>rosids</taxon>
        <taxon>fabids</taxon>
        <taxon>Fabales</taxon>
        <taxon>Fabaceae</taxon>
        <taxon>Papilionoideae</taxon>
        <taxon>50 kb inversion clade</taxon>
        <taxon>dalbergioids sensu lato</taxon>
        <taxon>Dalbergieae</taxon>
        <taxon>Pterocarpus clade</taxon>
        <taxon>Stylosanthes</taxon>
    </lineage>
</organism>
<dbReference type="Pfam" id="PF23118">
    <property type="entry name" value="zf-C2H2_STOP2_C"/>
    <property type="match status" value="1"/>
</dbReference>
<keyword evidence="5" id="KW-0862">Zinc</keyword>
<evidence type="ECO:0000256" key="2">
    <source>
        <dbReference type="ARBA" id="ARBA00022723"/>
    </source>
</evidence>
<dbReference type="PROSITE" id="PS00028">
    <property type="entry name" value="ZINC_FINGER_C2H2_1"/>
    <property type="match status" value="1"/>
</dbReference>
<evidence type="ECO:0000259" key="11">
    <source>
        <dbReference type="PROSITE" id="PS50157"/>
    </source>
</evidence>
<evidence type="ECO:0000313" key="12">
    <source>
        <dbReference type="EMBL" id="MED6204922.1"/>
    </source>
</evidence>
<protein>
    <recommendedName>
        <fullName evidence="11">C2H2-type domain-containing protein</fullName>
    </recommendedName>
</protein>
<dbReference type="SMART" id="SM00355">
    <property type="entry name" value="ZnF_C2H2"/>
    <property type="match status" value="4"/>
</dbReference>
<evidence type="ECO:0000256" key="9">
    <source>
        <dbReference type="PROSITE-ProRule" id="PRU00042"/>
    </source>
</evidence>
<feature type="region of interest" description="Disordered" evidence="10">
    <location>
        <begin position="1"/>
        <end position="34"/>
    </location>
</feature>
<evidence type="ECO:0000256" key="7">
    <source>
        <dbReference type="ARBA" id="ARBA00023163"/>
    </source>
</evidence>
<evidence type="ECO:0000256" key="6">
    <source>
        <dbReference type="ARBA" id="ARBA00023015"/>
    </source>
</evidence>
<keyword evidence="13" id="KW-1185">Reference proteome</keyword>
<sequence length="342" mass="37935">MAAASDEGGFPAPPPPAIISSSSVHGSSSSSSSSSSSTMYHYLSVLNHKINELQSLVGIVASPNPHYHSSINSSSSSSYSMALSTMTSTIQDIIVASSSIRLTFQQHINNHPSGGNSVATEEEVEEETLRWFSSEPFNNNTTIFCDNNPNNKDHGDEDKDNEDKEDEEEDIIELNAADLLASYTHFCQICGKGFKREANLRMHMRAHGDEFKTNTALKNNSNKGMMLLKKKKKKYSCPEEGCRWNKNHARFQALKSMVCVKNHYKRSHCPKMYVCKRCNSKNFSLLSDLRTHEKHCGDPNKWLCSCGTTFSRKDKLIGHLALFHGHSPANNATSIAATPQRA</sequence>
<dbReference type="InterPro" id="IPR036236">
    <property type="entry name" value="Znf_C2H2_sf"/>
</dbReference>
<keyword evidence="3" id="KW-0677">Repeat</keyword>
<gene>
    <name evidence="12" type="ORF">PIB30_013166</name>
</gene>
<feature type="compositionally biased region" description="Low complexity" evidence="10">
    <location>
        <begin position="18"/>
        <end position="34"/>
    </location>
</feature>
<evidence type="ECO:0000256" key="3">
    <source>
        <dbReference type="ARBA" id="ARBA00022737"/>
    </source>
</evidence>
<dbReference type="SUPFAM" id="SSF57667">
    <property type="entry name" value="beta-beta-alpha zinc fingers"/>
    <property type="match status" value="1"/>
</dbReference>
<evidence type="ECO:0000256" key="4">
    <source>
        <dbReference type="ARBA" id="ARBA00022771"/>
    </source>
</evidence>
<name>A0ABU6Y4H1_9FABA</name>
<reference evidence="12 13" key="1">
    <citation type="journal article" date="2023" name="Plants (Basel)">
        <title>Bridging the Gap: Combining Genomics and Transcriptomics Approaches to Understand Stylosanthes scabra, an Orphan Legume from the Brazilian Caatinga.</title>
        <authorList>
            <person name="Ferreira-Neto J.R.C."/>
            <person name="da Silva M.D."/>
            <person name="Binneck E."/>
            <person name="de Melo N.F."/>
            <person name="da Silva R.H."/>
            <person name="de Melo A.L.T.M."/>
            <person name="Pandolfi V."/>
            <person name="Bustamante F.O."/>
            <person name="Brasileiro-Vidal A.C."/>
            <person name="Benko-Iseppon A.M."/>
        </authorList>
    </citation>
    <scope>NUCLEOTIDE SEQUENCE [LARGE SCALE GENOMIC DNA]</scope>
    <source>
        <tissue evidence="12">Leaves</tissue>
    </source>
</reference>
<dbReference type="InterPro" id="IPR059161">
    <property type="entry name" value="Znf-C2H2_STOP1/2_3rd"/>
</dbReference>
<evidence type="ECO:0000256" key="1">
    <source>
        <dbReference type="ARBA" id="ARBA00004123"/>
    </source>
</evidence>
<feature type="region of interest" description="Disordered" evidence="10">
    <location>
        <begin position="140"/>
        <end position="168"/>
    </location>
</feature>
<evidence type="ECO:0000256" key="8">
    <source>
        <dbReference type="ARBA" id="ARBA00023242"/>
    </source>
</evidence>
<dbReference type="Proteomes" id="UP001341840">
    <property type="component" value="Unassembled WGS sequence"/>
</dbReference>
<evidence type="ECO:0000256" key="5">
    <source>
        <dbReference type="ARBA" id="ARBA00022833"/>
    </source>
</evidence>
<evidence type="ECO:0000313" key="13">
    <source>
        <dbReference type="Proteomes" id="UP001341840"/>
    </source>
</evidence>
<dbReference type="InterPro" id="IPR058196">
    <property type="entry name" value="zf-C2H2_STOP1/2_C"/>
</dbReference>
<feature type="domain" description="C2H2-type" evidence="11">
    <location>
        <begin position="185"/>
        <end position="212"/>
    </location>
</feature>
<keyword evidence="2" id="KW-0479">Metal-binding</keyword>
<dbReference type="InterPro" id="IPR044300">
    <property type="entry name" value="STOP1/2"/>
</dbReference>
<keyword evidence="6" id="KW-0805">Transcription regulation</keyword>
<evidence type="ECO:0000256" key="10">
    <source>
        <dbReference type="SAM" id="MobiDB-lite"/>
    </source>
</evidence>
<dbReference type="InterPro" id="IPR013087">
    <property type="entry name" value="Znf_C2H2_type"/>
</dbReference>